<dbReference type="EMBL" id="UINC01003319">
    <property type="protein sequence ID" value="SVA05263.1"/>
    <property type="molecule type" value="Genomic_DNA"/>
</dbReference>
<name>A0A381SV99_9ZZZZ</name>
<accession>A0A381SV99</accession>
<dbReference type="Gene3D" id="2.120.10.10">
    <property type="match status" value="1"/>
</dbReference>
<proteinExistence type="predicted"/>
<dbReference type="SUPFAM" id="SSF50939">
    <property type="entry name" value="Sialidases"/>
    <property type="match status" value="1"/>
</dbReference>
<feature type="domain" description="Secretion system C-terminal sorting" evidence="1">
    <location>
        <begin position="679"/>
        <end position="754"/>
    </location>
</feature>
<gene>
    <name evidence="2" type="ORF">METZ01_LOCUS58117</name>
</gene>
<dbReference type="AlphaFoldDB" id="A0A381SV99"/>
<reference evidence="2" key="1">
    <citation type="submission" date="2018-05" db="EMBL/GenBank/DDBJ databases">
        <authorList>
            <person name="Lanie J.A."/>
            <person name="Ng W.-L."/>
            <person name="Kazmierczak K.M."/>
            <person name="Andrzejewski T.M."/>
            <person name="Davidsen T.M."/>
            <person name="Wayne K.J."/>
            <person name="Tettelin H."/>
            <person name="Glass J.I."/>
            <person name="Rusch D."/>
            <person name="Podicherti R."/>
            <person name="Tsui H.-C.T."/>
            <person name="Winkler M.E."/>
        </authorList>
    </citation>
    <scope>NUCLEOTIDE SEQUENCE</scope>
</reference>
<dbReference type="CDD" id="cd15482">
    <property type="entry name" value="Sialidase_non-viral"/>
    <property type="match status" value="1"/>
</dbReference>
<dbReference type="InterPro" id="IPR036278">
    <property type="entry name" value="Sialidase_sf"/>
</dbReference>
<dbReference type="InterPro" id="IPR026444">
    <property type="entry name" value="Secre_tail"/>
</dbReference>
<protein>
    <recommendedName>
        <fullName evidence="1">Secretion system C-terminal sorting domain-containing protein</fullName>
    </recommendedName>
</protein>
<sequence length="757" mass="85103">MKTLSGKARRRNLEKFLFIAIWLSTNLQADVIRSYKRLPKRGTLTMKKPFHEEKPVEVSNYSSNSFIPGIDTQRDTDHFLSLQLANSYNGYGMYIGSTNPIAFVPGKGIIAAYRMMDPDQLFITGFIGVALSNDGHEWFPKIYSLNPDLGGGRYPNAIMSENGKATAVWNEITGDTECFGDATSNGSGLGGRAMYLWDESDEFDAEYAEIPGQLDPSDLMPLSGLQDGCYVEGYPEDLTLNISFMVDHPNMPVVLAMFKEGRGDGRYVLFRNEPTEAFSYYLGEINSTYSIMYDPGFVDTGGDTLFAGGTVGGPDFHINSDGIGYMVQRAFNNLSATHDPTLPTLFFRKTENYGATWTGDVGDNGPLGSYGGKYFYLSDAVMTNLSDSLIRTWEGDSIKLNYQDRIYYEDDPRPFVPAPGFFLWYEYDVRADQNGGLHINVPAWFYVCPDTAYTDSAGTYYENGCADLDNNGVADSMLYIEGDFGGSGMMHYYFPDPVQEPNNAYVALVQDMSETYYGDWVNEMSLLSGEYGPEQYFYPNITMSIDENSDIMWYAGFAGTRYYYSQDSTQIIPGDVDLFISRSADNGRSWSDVENVTNTGGTDQNRMLEVTPHLSDKATDDDVYVLYQMPDLTQPQYDPPEGFEDYFMSVHVGHYSTQILEAVDENILEPVKFTLQQNYPNPFNPSTIIRFNLYQPGFVTMRLYDISGRMIDELIRETRMAGPNEIALDGTSMASGVYFYRLEFDGRSASRKLVLIR</sequence>
<evidence type="ECO:0000259" key="1">
    <source>
        <dbReference type="Pfam" id="PF18962"/>
    </source>
</evidence>
<dbReference type="Pfam" id="PF18962">
    <property type="entry name" value="Por_Secre_tail"/>
    <property type="match status" value="1"/>
</dbReference>
<evidence type="ECO:0000313" key="2">
    <source>
        <dbReference type="EMBL" id="SVA05263.1"/>
    </source>
</evidence>
<organism evidence="2">
    <name type="scientific">marine metagenome</name>
    <dbReference type="NCBI Taxonomy" id="408172"/>
    <lineage>
        <taxon>unclassified sequences</taxon>
        <taxon>metagenomes</taxon>
        <taxon>ecological metagenomes</taxon>
    </lineage>
</organism>
<dbReference type="NCBIfam" id="TIGR04183">
    <property type="entry name" value="Por_Secre_tail"/>
    <property type="match status" value="1"/>
</dbReference>